<dbReference type="AlphaFoldDB" id="A0A9D1UUD5"/>
<keyword evidence="3 6" id="KW-0812">Transmembrane</keyword>
<dbReference type="Pfam" id="PF00528">
    <property type="entry name" value="BPD_transp_1"/>
    <property type="match status" value="1"/>
</dbReference>
<dbReference type="SUPFAM" id="SSF161098">
    <property type="entry name" value="MetI-like"/>
    <property type="match status" value="1"/>
</dbReference>
<protein>
    <submittedName>
        <fullName evidence="8">ABC transporter permease subunit</fullName>
    </submittedName>
</protein>
<feature type="transmembrane region" description="Helical" evidence="6">
    <location>
        <begin position="50"/>
        <end position="73"/>
    </location>
</feature>
<evidence type="ECO:0000256" key="4">
    <source>
        <dbReference type="ARBA" id="ARBA00022989"/>
    </source>
</evidence>
<keyword evidence="2 6" id="KW-0813">Transport</keyword>
<feature type="transmembrane region" description="Helical" evidence="6">
    <location>
        <begin position="12"/>
        <end position="38"/>
    </location>
</feature>
<comment type="similarity">
    <text evidence="6">Belongs to the binding-protein-dependent transport system permease family.</text>
</comment>
<dbReference type="Proteomes" id="UP000824151">
    <property type="component" value="Unassembled WGS sequence"/>
</dbReference>
<reference evidence="8" key="1">
    <citation type="journal article" date="2021" name="PeerJ">
        <title>Extensive microbial diversity within the chicken gut microbiome revealed by metagenomics and culture.</title>
        <authorList>
            <person name="Gilroy R."/>
            <person name="Ravi A."/>
            <person name="Getino M."/>
            <person name="Pursley I."/>
            <person name="Horton D.L."/>
            <person name="Alikhan N.F."/>
            <person name="Baker D."/>
            <person name="Gharbi K."/>
            <person name="Hall N."/>
            <person name="Watson M."/>
            <person name="Adriaenssens E.M."/>
            <person name="Foster-Nyarko E."/>
            <person name="Jarju S."/>
            <person name="Secka A."/>
            <person name="Antonio M."/>
            <person name="Oren A."/>
            <person name="Chaudhuri R.R."/>
            <person name="La Ragione R."/>
            <person name="Hildebrand F."/>
            <person name="Pallen M.J."/>
        </authorList>
    </citation>
    <scope>NUCLEOTIDE SEQUENCE</scope>
    <source>
        <strain evidence="8">ChiHejej3B27-3195</strain>
    </source>
</reference>
<reference evidence="8" key="2">
    <citation type="submission" date="2021-04" db="EMBL/GenBank/DDBJ databases">
        <authorList>
            <person name="Gilroy R."/>
        </authorList>
    </citation>
    <scope>NUCLEOTIDE SEQUENCE</scope>
    <source>
        <strain evidence="8">ChiHejej3B27-3195</strain>
    </source>
</reference>
<name>A0A9D1UUD5_9MICC</name>
<evidence type="ECO:0000313" key="8">
    <source>
        <dbReference type="EMBL" id="HIX00583.1"/>
    </source>
</evidence>
<evidence type="ECO:0000256" key="1">
    <source>
        <dbReference type="ARBA" id="ARBA00004141"/>
    </source>
</evidence>
<keyword evidence="5 6" id="KW-0472">Membrane</keyword>
<dbReference type="EMBL" id="DXGD01000392">
    <property type="protein sequence ID" value="HIX00583.1"/>
    <property type="molecule type" value="Genomic_DNA"/>
</dbReference>
<evidence type="ECO:0000313" key="9">
    <source>
        <dbReference type="Proteomes" id="UP000824151"/>
    </source>
</evidence>
<dbReference type="GO" id="GO:0055085">
    <property type="term" value="P:transmembrane transport"/>
    <property type="evidence" value="ECO:0007669"/>
    <property type="project" value="InterPro"/>
</dbReference>
<evidence type="ECO:0000256" key="3">
    <source>
        <dbReference type="ARBA" id="ARBA00022692"/>
    </source>
</evidence>
<dbReference type="GO" id="GO:0031460">
    <property type="term" value="P:glycine betaine transport"/>
    <property type="evidence" value="ECO:0007669"/>
    <property type="project" value="TreeGrafter"/>
</dbReference>
<feature type="transmembrane region" description="Helical" evidence="6">
    <location>
        <begin position="143"/>
        <end position="167"/>
    </location>
</feature>
<accession>A0A9D1UUD5</accession>
<dbReference type="Gene3D" id="1.10.3720.10">
    <property type="entry name" value="MetI-like"/>
    <property type="match status" value="1"/>
</dbReference>
<dbReference type="PROSITE" id="PS50928">
    <property type="entry name" value="ABC_TM1"/>
    <property type="match status" value="1"/>
</dbReference>
<dbReference type="PANTHER" id="PTHR30177">
    <property type="entry name" value="GLYCINE BETAINE/L-PROLINE TRANSPORT SYSTEM PERMEASE PROTEIN PROW"/>
    <property type="match status" value="1"/>
</dbReference>
<feature type="transmembrane region" description="Helical" evidence="6">
    <location>
        <begin position="80"/>
        <end position="100"/>
    </location>
</feature>
<proteinExistence type="inferred from homology"/>
<dbReference type="GO" id="GO:0005886">
    <property type="term" value="C:plasma membrane"/>
    <property type="evidence" value="ECO:0007669"/>
    <property type="project" value="UniProtKB-SubCell"/>
</dbReference>
<evidence type="ECO:0000256" key="5">
    <source>
        <dbReference type="ARBA" id="ARBA00023136"/>
    </source>
</evidence>
<organism evidence="8 9">
    <name type="scientific">Candidatus Nesterenkonia stercoripullorum</name>
    <dbReference type="NCBI Taxonomy" id="2838701"/>
    <lineage>
        <taxon>Bacteria</taxon>
        <taxon>Bacillati</taxon>
        <taxon>Actinomycetota</taxon>
        <taxon>Actinomycetes</taxon>
        <taxon>Micrococcales</taxon>
        <taxon>Micrococcaceae</taxon>
        <taxon>Nesterenkonia</taxon>
    </lineage>
</organism>
<feature type="transmembrane region" description="Helical" evidence="6">
    <location>
        <begin position="179"/>
        <end position="200"/>
    </location>
</feature>
<evidence type="ECO:0000259" key="7">
    <source>
        <dbReference type="PROSITE" id="PS50928"/>
    </source>
</evidence>
<dbReference type="CDD" id="cd06261">
    <property type="entry name" value="TM_PBP2"/>
    <property type="match status" value="1"/>
</dbReference>
<feature type="domain" description="ABC transmembrane type-1" evidence="7">
    <location>
        <begin position="15"/>
        <end position="197"/>
    </location>
</feature>
<comment type="caution">
    <text evidence="8">The sequence shown here is derived from an EMBL/GenBank/DDBJ whole genome shotgun (WGS) entry which is preliminary data.</text>
</comment>
<dbReference type="PANTHER" id="PTHR30177:SF4">
    <property type="entry name" value="OSMOPROTECTANT IMPORT PERMEASE PROTEIN OSMW"/>
    <property type="match status" value="1"/>
</dbReference>
<dbReference type="InterPro" id="IPR000515">
    <property type="entry name" value="MetI-like"/>
</dbReference>
<keyword evidence="4 6" id="KW-1133">Transmembrane helix</keyword>
<sequence>MDWILDNSSRILDLSLAHLLLSAPAILAAFVISIPVAWTANRIRPLREVIVSGSGLLYAIPSLPLFIVMPILLGTGIRDAVNVVVALTLFGLALMVRSAAEALGSVDDSTKLSATAVGYSGWGRFFGVELPLAGPTLLAGLRVVSVSTISLVSVSAVLGVQSLGSLFTDGFERNIVPSILAGIIMTAVLALILDLILIALGKLTMPWASSAGGRA</sequence>
<evidence type="ECO:0000256" key="6">
    <source>
        <dbReference type="RuleBase" id="RU363032"/>
    </source>
</evidence>
<evidence type="ECO:0000256" key="2">
    <source>
        <dbReference type="ARBA" id="ARBA00022448"/>
    </source>
</evidence>
<dbReference type="InterPro" id="IPR035906">
    <property type="entry name" value="MetI-like_sf"/>
</dbReference>
<comment type="subcellular location">
    <subcellularLocation>
        <location evidence="6">Cell membrane</location>
        <topology evidence="6">Multi-pass membrane protein</topology>
    </subcellularLocation>
    <subcellularLocation>
        <location evidence="1">Membrane</location>
        <topology evidence="1">Multi-pass membrane protein</topology>
    </subcellularLocation>
</comment>
<gene>
    <name evidence="8" type="ORF">H9871_10630</name>
</gene>
<dbReference type="InterPro" id="IPR051204">
    <property type="entry name" value="ABC_transp_perm/SBD"/>
</dbReference>